<dbReference type="PANTHER" id="PTHR34387">
    <property type="entry name" value="SLR1258 PROTEIN"/>
    <property type="match status" value="1"/>
</dbReference>
<dbReference type="PANTHER" id="PTHR34387:SF1">
    <property type="entry name" value="PERIPLASMIC IMMUNOGENIC PROTEIN"/>
    <property type="match status" value="1"/>
</dbReference>
<dbReference type="Pfam" id="PF04402">
    <property type="entry name" value="SIMPL"/>
    <property type="match status" value="1"/>
</dbReference>
<organism evidence="1">
    <name type="scientific">mine drainage metagenome</name>
    <dbReference type="NCBI Taxonomy" id="410659"/>
    <lineage>
        <taxon>unclassified sequences</taxon>
        <taxon>metagenomes</taxon>
        <taxon>ecological metagenomes</taxon>
    </lineage>
</organism>
<comment type="caution">
    <text evidence="1">The sequence shown here is derived from an EMBL/GenBank/DDBJ whole genome shotgun (WGS) entry which is preliminary data.</text>
</comment>
<evidence type="ECO:0000313" key="1">
    <source>
        <dbReference type="EMBL" id="OIQ71269.1"/>
    </source>
</evidence>
<proteinExistence type="predicted"/>
<reference evidence="1" key="1">
    <citation type="submission" date="2016-10" db="EMBL/GenBank/DDBJ databases">
        <title>Sequence of Gallionella enrichment culture.</title>
        <authorList>
            <person name="Poehlein A."/>
            <person name="Muehling M."/>
            <person name="Daniel R."/>
        </authorList>
    </citation>
    <scope>NUCLEOTIDE SEQUENCE</scope>
</reference>
<dbReference type="EMBL" id="MLJW01003805">
    <property type="protein sequence ID" value="OIQ71269.1"/>
    <property type="molecule type" value="Genomic_DNA"/>
</dbReference>
<dbReference type="GO" id="GO:0006974">
    <property type="term" value="P:DNA damage response"/>
    <property type="evidence" value="ECO:0007669"/>
    <property type="project" value="TreeGrafter"/>
</dbReference>
<dbReference type="AlphaFoldDB" id="A0A1J5Q5R2"/>
<accession>A0A1J5Q5R2</accession>
<dbReference type="Gene3D" id="3.30.70.2970">
    <property type="entry name" value="Protein of unknown function (DUF541), domain 2"/>
    <property type="match status" value="1"/>
</dbReference>
<evidence type="ECO:0008006" key="2">
    <source>
        <dbReference type="Google" id="ProtNLM"/>
    </source>
</evidence>
<gene>
    <name evidence="1" type="ORF">GALL_471160</name>
</gene>
<dbReference type="InterPro" id="IPR052022">
    <property type="entry name" value="26kDa_periplasmic_antigen"/>
</dbReference>
<sequence length="271" mass="28498">MSVSFRTLAFRLSIMAAFTLSVLPDSAAFAQTQTGIQPPPSGVVDLQATAEVEIVPDLAVMTLASERSGPDAATLTAQVGKTLDAALKQAGGVQGVEASSGGFSTQPRWKTVNGQSQRDGWTVRAGLILKSHDFAALGRLAGQLAQQGLMIESNGFELSHALRDREETALIDTAIARFKAKAGSAARALGYGGYTLRALQIEPVLEALVELALVGRLDEEGAARFVLLVEPVDVPAAPLIERLLLAPSFAVNGLWRRAGLDGLKLADLLVD</sequence>
<dbReference type="InterPro" id="IPR007497">
    <property type="entry name" value="SIMPL/DUF541"/>
</dbReference>
<protein>
    <recommendedName>
        <fullName evidence="2">DUF541 domain-containing protein</fullName>
    </recommendedName>
</protein>
<name>A0A1J5Q5R2_9ZZZZ</name>